<evidence type="ECO:0000256" key="1">
    <source>
        <dbReference type="ARBA" id="ARBA00010790"/>
    </source>
</evidence>
<dbReference type="EMBL" id="OV651815">
    <property type="protein sequence ID" value="CAH1107817.1"/>
    <property type="molecule type" value="Genomic_DNA"/>
</dbReference>
<feature type="domain" description="Glucose-methanol-choline oxidoreductase N-terminal" evidence="4">
    <location>
        <begin position="136"/>
        <end position="159"/>
    </location>
</feature>
<dbReference type="InterPro" id="IPR007867">
    <property type="entry name" value="GMC_OxRtase_C"/>
</dbReference>
<dbReference type="PIRSF" id="PIRSF000137">
    <property type="entry name" value="Alcohol_oxidase"/>
    <property type="match status" value="1"/>
</dbReference>
<dbReference type="SUPFAM" id="SSF54373">
    <property type="entry name" value="FAD-linked reductases, C-terminal domain"/>
    <property type="match status" value="1"/>
</dbReference>
<evidence type="ECO:0000259" key="4">
    <source>
        <dbReference type="PROSITE" id="PS00623"/>
    </source>
</evidence>
<dbReference type="PANTHER" id="PTHR11552">
    <property type="entry name" value="GLUCOSE-METHANOL-CHOLINE GMC OXIDOREDUCTASE"/>
    <property type="match status" value="1"/>
</dbReference>
<feature type="binding site" evidence="2">
    <location>
        <position position="274"/>
    </location>
    <ligand>
        <name>FAD</name>
        <dbReference type="ChEBI" id="CHEBI:57692"/>
    </ligand>
</feature>
<evidence type="ECO:0000256" key="2">
    <source>
        <dbReference type="PIRSR" id="PIRSR000137-2"/>
    </source>
</evidence>
<dbReference type="Pfam" id="PF00732">
    <property type="entry name" value="GMC_oxred_N"/>
    <property type="match status" value="1"/>
</dbReference>
<evidence type="ECO:0000313" key="7">
    <source>
        <dbReference type="Proteomes" id="UP001153636"/>
    </source>
</evidence>
<dbReference type="InterPro" id="IPR012132">
    <property type="entry name" value="GMC_OxRdtase"/>
</dbReference>
<evidence type="ECO:0000256" key="3">
    <source>
        <dbReference type="RuleBase" id="RU003968"/>
    </source>
</evidence>
<dbReference type="Gene3D" id="3.30.560.10">
    <property type="entry name" value="Glucose Oxidase, domain 3"/>
    <property type="match status" value="1"/>
</dbReference>
<protein>
    <recommendedName>
        <fullName evidence="4 5">Glucose-methanol-choline oxidoreductase N-terminal domain-containing protein</fullName>
    </recommendedName>
</protein>
<keyword evidence="2 3" id="KW-0274">FAD</keyword>
<dbReference type="Gene3D" id="3.50.50.60">
    <property type="entry name" value="FAD/NAD(P)-binding domain"/>
    <property type="match status" value="1"/>
</dbReference>
<sequence length="621" mass="68926">MDLSAGLVDSCPGNLQGVEGFLFLTLLNTLMAGKCNIGSVEPYPKNYGPELKDDEEFDFIVVGSGSAGSVVANKLSENKDWRVLVLEAGGYPSATSDVPGLLFSLETTNEDWQYKTEPTSTSCLSFKDQQCRWPRGKVLGGTSVLNAMLYVKGNKRDYDHWAELGNTGWDWDNVKDYFKKLENLEGLEDSEQFGRDGYLDLSKYDSGEPIKYALFEAYKLLGYPNLDEENPLKPLGILDVTTNIKNGLRINAAKAFLGKIKKRTNIFTSLNSSVRKILIDPNTKVATGVQVKIGERILKIRAKKEVIISGGTINSPQILMLSGIGPKEHLESVGIKVVKDLPVGENLEDHFVAPFDIALSPEAIRAAHPLDQLYNYFTHQSGIFATVHVTNSLGFINTKADSSVYPNLGLHHFFYAADDKYLIPEYTRVSGLNDQISIDRLEATKAGPGMLFLVTLLNPKSKGKLLLKSKNPDYHPLIYSGYLTDADGEDVRTVLEGIRFLEKLIETDPIKKLKPQQIKLKLPACDKHEYNSDEYWECIMRHLGSTIYHPTGTCKMGPKDDGTAVVDSRLKVHGIKNLRVVDASIMPKLVSANTQAAAMMIGYKAGVMIVEDWMKDNRDEL</sequence>
<proteinExistence type="inferred from homology"/>
<feature type="binding site" evidence="2">
    <location>
        <position position="142"/>
    </location>
    <ligand>
        <name>FAD</name>
        <dbReference type="ChEBI" id="CHEBI:57692"/>
    </ligand>
</feature>
<dbReference type="Proteomes" id="UP001153636">
    <property type="component" value="Chromosome 3"/>
</dbReference>
<dbReference type="PROSITE" id="PS00623">
    <property type="entry name" value="GMC_OXRED_1"/>
    <property type="match status" value="1"/>
</dbReference>
<gene>
    <name evidence="6" type="ORF">PSYICH_LOCUS9199</name>
</gene>
<feature type="domain" description="Glucose-methanol-choline oxidoreductase N-terminal" evidence="5">
    <location>
        <begin position="311"/>
        <end position="325"/>
    </location>
</feature>
<dbReference type="SUPFAM" id="SSF51905">
    <property type="entry name" value="FAD/NAD(P)-binding domain"/>
    <property type="match status" value="1"/>
</dbReference>
<feature type="binding site" evidence="2">
    <location>
        <position position="138"/>
    </location>
    <ligand>
        <name>FAD</name>
        <dbReference type="ChEBI" id="CHEBI:57692"/>
    </ligand>
</feature>
<dbReference type="OrthoDB" id="269227at2759"/>
<evidence type="ECO:0000313" key="6">
    <source>
        <dbReference type="EMBL" id="CAH1107817.1"/>
    </source>
</evidence>
<comment type="cofactor">
    <cofactor evidence="2">
        <name>FAD</name>
        <dbReference type="ChEBI" id="CHEBI:57692"/>
    </cofactor>
</comment>
<dbReference type="AlphaFoldDB" id="A0A9P0CQW4"/>
<dbReference type="GO" id="GO:0050660">
    <property type="term" value="F:flavin adenine dinucleotide binding"/>
    <property type="evidence" value="ECO:0007669"/>
    <property type="project" value="InterPro"/>
</dbReference>
<evidence type="ECO:0000259" key="5">
    <source>
        <dbReference type="PROSITE" id="PS00624"/>
    </source>
</evidence>
<dbReference type="InterPro" id="IPR000172">
    <property type="entry name" value="GMC_OxRdtase_N"/>
</dbReference>
<reference evidence="6" key="1">
    <citation type="submission" date="2022-01" db="EMBL/GenBank/DDBJ databases">
        <authorList>
            <person name="King R."/>
        </authorList>
    </citation>
    <scope>NUCLEOTIDE SEQUENCE</scope>
</reference>
<comment type="similarity">
    <text evidence="1 3">Belongs to the GMC oxidoreductase family.</text>
</comment>
<keyword evidence="3" id="KW-0285">Flavoprotein</keyword>
<dbReference type="GO" id="GO:0016614">
    <property type="term" value="F:oxidoreductase activity, acting on CH-OH group of donors"/>
    <property type="evidence" value="ECO:0007669"/>
    <property type="project" value="InterPro"/>
</dbReference>
<name>A0A9P0CQW4_9CUCU</name>
<keyword evidence="7" id="KW-1185">Reference proteome</keyword>
<dbReference type="InterPro" id="IPR036188">
    <property type="entry name" value="FAD/NAD-bd_sf"/>
</dbReference>
<organism evidence="6 7">
    <name type="scientific">Psylliodes chrysocephalus</name>
    <dbReference type="NCBI Taxonomy" id="3402493"/>
    <lineage>
        <taxon>Eukaryota</taxon>
        <taxon>Metazoa</taxon>
        <taxon>Ecdysozoa</taxon>
        <taxon>Arthropoda</taxon>
        <taxon>Hexapoda</taxon>
        <taxon>Insecta</taxon>
        <taxon>Pterygota</taxon>
        <taxon>Neoptera</taxon>
        <taxon>Endopterygota</taxon>
        <taxon>Coleoptera</taxon>
        <taxon>Polyphaga</taxon>
        <taxon>Cucujiformia</taxon>
        <taxon>Chrysomeloidea</taxon>
        <taxon>Chrysomelidae</taxon>
        <taxon>Galerucinae</taxon>
        <taxon>Alticini</taxon>
        <taxon>Psylliodes</taxon>
    </lineage>
</organism>
<dbReference type="Pfam" id="PF05199">
    <property type="entry name" value="GMC_oxred_C"/>
    <property type="match status" value="1"/>
</dbReference>
<dbReference type="PANTHER" id="PTHR11552:SF215">
    <property type="entry name" value="FI02019P"/>
    <property type="match status" value="1"/>
</dbReference>
<accession>A0A9P0CQW4</accession>
<dbReference type="PROSITE" id="PS00624">
    <property type="entry name" value="GMC_OXRED_2"/>
    <property type="match status" value="1"/>
</dbReference>